<dbReference type="GO" id="GO:0008528">
    <property type="term" value="F:G protein-coupled peptide receptor activity"/>
    <property type="evidence" value="ECO:0007669"/>
    <property type="project" value="TreeGrafter"/>
</dbReference>
<reference evidence="3 5" key="1">
    <citation type="journal article" date="2014" name="BMC Genomics">
        <title>Genome sequence of Anopheles sinensis provides insight into genetics basis of mosquito competence for malaria parasites.</title>
        <authorList>
            <person name="Zhou D."/>
            <person name="Zhang D."/>
            <person name="Ding G."/>
            <person name="Shi L."/>
            <person name="Hou Q."/>
            <person name="Ye Y."/>
            <person name="Xu Y."/>
            <person name="Zhou H."/>
            <person name="Xiong C."/>
            <person name="Li S."/>
            <person name="Yu J."/>
            <person name="Hong S."/>
            <person name="Yu X."/>
            <person name="Zou P."/>
            <person name="Chen C."/>
            <person name="Chang X."/>
            <person name="Wang W."/>
            <person name="Lv Y."/>
            <person name="Sun Y."/>
            <person name="Ma L."/>
            <person name="Shen B."/>
            <person name="Zhu C."/>
        </authorList>
    </citation>
    <scope>NUCLEOTIDE SEQUENCE [LARGE SCALE GENOMIC DNA]</scope>
</reference>
<dbReference type="STRING" id="74873.A0A084WK38"/>
<gene>
    <name evidence="3" type="ORF">ZHAS_00018898</name>
</gene>
<evidence type="ECO:0000256" key="2">
    <source>
        <dbReference type="SAM" id="Phobius"/>
    </source>
</evidence>
<dbReference type="Gene3D" id="1.20.1070.10">
    <property type="entry name" value="Rhodopsin 7-helix transmembrane proteins"/>
    <property type="match status" value="1"/>
</dbReference>
<name>A0A084WK38_ANOSI</name>
<proteinExistence type="predicted"/>
<accession>A0A084WK38</accession>
<dbReference type="VEuPathDB" id="VectorBase:ASIS008803"/>
<feature type="transmembrane region" description="Helical" evidence="2">
    <location>
        <begin position="27"/>
        <end position="49"/>
    </location>
</feature>
<dbReference type="VEuPathDB" id="VectorBase:ASIC018898"/>
<dbReference type="Proteomes" id="UP000030765">
    <property type="component" value="Unassembled WGS sequence"/>
</dbReference>
<sequence>MGVTWTFEFITWILETPGQPVSTASRVLFYLADICNCLTGIFIFILFVWKQRVKELLLKRFGRQQTVPHRDPNTNLTSFTTDTKSSAGHDVPLTEGTYTN</sequence>
<dbReference type="GO" id="GO:0005886">
    <property type="term" value="C:plasma membrane"/>
    <property type="evidence" value="ECO:0007669"/>
    <property type="project" value="TreeGrafter"/>
</dbReference>
<feature type="compositionally biased region" description="Polar residues" evidence="1">
    <location>
        <begin position="66"/>
        <end position="86"/>
    </location>
</feature>
<dbReference type="PANTHER" id="PTHR47154:SF2">
    <property type="entry name" value="G-PROTEIN COUPLED RECEPTOR MTH-RELATED"/>
    <property type="match status" value="1"/>
</dbReference>
<keyword evidence="5" id="KW-1185">Reference proteome</keyword>
<keyword evidence="2" id="KW-0812">Transmembrane</keyword>
<dbReference type="OrthoDB" id="6134459at2759"/>
<organism evidence="3">
    <name type="scientific">Anopheles sinensis</name>
    <name type="common">Mosquito</name>
    <dbReference type="NCBI Taxonomy" id="74873"/>
    <lineage>
        <taxon>Eukaryota</taxon>
        <taxon>Metazoa</taxon>
        <taxon>Ecdysozoa</taxon>
        <taxon>Arthropoda</taxon>
        <taxon>Hexapoda</taxon>
        <taxon>Insecta</taxon>
        <taxon>Pterygota</taxon>
        <taxon>Neoptera</taxon>
        <taxon>Endopterygota</taxon>
        <taxon>Diptera</taxon>
        <taxon>Nematocera</taxon>
        <taxon>Culicoidea</taxon>
        <taxon>Culicidae</taxon>
        <taxon>Anophelinae</taxon>
        <taxon>Anopheles</taxon>
    </lineage>
</organism>
<evidence type="ECO:0000313" key="3">
    <source>
        <dbReference type="EMBL" id="KFB50582.1"/>
    </source>
</evidence>
<evidence type="ECO:0000313" key="4">
    <source>
        <dbReference type="EnsemblMetazoa" id="ASIC018898-PA"/>
    </source>
</evidence>
<feature type="region of interest" description="Disordered" evidence="1">
    <location>
        <begin position="66"/>
        <end position="100"/>
    </location>
</feature>
<evidence type="ECO:0000256" key="1">
    <source>
        <dbReference type="SAM" id="MobiDB-lite"/>
    </source>
</evidence>
<keyword evidence="2" id="KW-1133">Transmembrane helix</keyword>
<dbReference type="AlphaFoldDB" id="A0A084WK38"/>
<dbReference type="EMBL" id="ATLV01024093">
    <property type="status" value="NOT_ANNOTATED_CDS"/>
    <property type="molecule type" value="Genomic_DNA"/>
</dbReference>
<protein>
    <submittedName>
        <fullName evidence="3">AGAP006216-PA-like protein</fullName>
    </submittedName>
</protein>
<evidence type="ECO:0000313" key="5">
    <source>
        <dbReference type="Proteomes" id="UP000030765"/>
    </source>
</evidence>
<dbReference type="InterPro" id="IPR051384">
    <property type="entry name" value="Mth_GPCR"/>
</dbReference>
<dbReference type="EnsemblMetazoa" id="ASIC018898-RA">
    <property type="protein sequence ID" value="ASIC018898-PA"/>
    <property type="gene ID" value="ASIC018898"/>
</dbReference>
<keyword evidence="2" id="KW-0472">Membrane</keyword>
<dbReference type="PANTHER" id="PTHR47154">
    <property type="entry name" value="G-PROTEIN COUPLED RECEPTOR MTH-RELATED"/>
    <property type="match status" value="1"/>
</dbReference>
<reference evidence="4" key="2">
    <citation type="submission" date="2020-05" db="UniProtKB">
        <authorList>
            <consortium name="EnsemblMetazoa"/>
        </authorList>
    </citation>
    <scope>IDENTIFICATION</scope>
</reference>
<dbReference type="EMBL" id="KE525349">
    <property type="protein sequence ID" value="KFB50582.1"/>
    <property type="molecule type" value="Genomic_DNA"/>
</dbReference>